<comment type="caution">
    <text evidence="1">The sequence shown here is derived from an EMBL/GenBank/DDBJ whole genome shotgun (WGS) entry which is preliminary data.</text>
</comment>
<sequence length="39" mass="4496">MKLNLVVRIYSKIETFIIISKYLVGNAFLLNIVNIVTIK</sequence>
<organism evidence="1 2">
    <name type="scientific">Streptococcus sanguinis SK408</name>
    <dbReference type="NCBI Taxonomy" id="888818"/>
    <lineage>
        <taxon>Bacteria</taxon>
        <taxon>Bacillati</taxon>
        <taxon>Bacillota</taxon>
        <taxon>Bacilli</taxon>
        <taxon>Lactobacillales</taxon>
        <taxon>Streptococcaceae</taxon>
        <taxon>Streptococcus</taxon>
    </lineage>
</organism>
<protein>
    <submittedName>
        <fullName evidence="1">Uncharacterized protein</fullName>
    </submittedName>
</protein>
<dbReference type="HOGENOM" id="CLU_3317921_0_0_9"/>
<accession>F2CBZ1</accession>
<evidence type="ECO:0000313" key="2">
    <source>
        <dbReference type="Proteomes" id="UP000004826"/>
    </source>
</evidence>
<dbReference type="Proteomes" id="UP000004826">
    <property type="component" value="Unassembled WGS sequence"/>
</dbReference>
<dbReference type="EMBL" id="AFBE01000001">
    <property type="protein sequence ID" value="EGF19910.1"/>
    <property type="molecule type" value="Genomic_DNA"/>
</dbReference>
<reference evidence="1 2" key="1">
    <citation type="submission" date="2011-02" db="EMBL/GenBank/DDBJ databases">
        <authorList>
            <person name="Muzny D."/>
            <person name="Qin X."/>
            <person name="Deng J."/>
            <person name="Jiang H."/>
            <person name="Liu Y."/>
            <person name="Qu J."/>
            <person name="Song X.-Z."/>
            <person name="Zhang L."/>
            <person name="Thornton R."/>
            <person name="Coyle M."/>
            <person name="Francisco L."/>
            <person name="Jackson L."/>
            <person name="Javaid M."/>
            <person name="Korchina V."/>
            <person name="Kovar C."/>
            <person name="Mata R."/>
            <person name="Mathew T."/>
            <person name="Ngo R."/>
            <person name="Nguyen L."/>
            <person name="Nguyen N."/>
            <person name="Okwuonu G."/>
            <person name="Ongeri F."/>
            <person name="Pham C."/>
            <person name="Simmons D."/>
            <person name="Wilczek-Boney K."/>
            <person name="Hale W."/>
            <person name="Jakkamsetti A."/>
            <person name="Pham P."/>
            <person name="Ruth R."/>
            <person name="San Lucas F."/>
            <person name="Warren J."/>
            <person name="Zhang J."/>
            <person name="Zhao Z."/>
            <person name="Zhou C."/>
            <person name="Zhu D."/>
            <person name="Lee S."/>
            <person name="Bess C."/>
            <person name="Blankenburg K."/>
            <person name="Forbes L."/>
            <person name="Fu Q."/>
            <person name="Gubbala S."/>
            <person name="Hirani K."/>
            <person name="Jayaseelan J.C."/>
            <person name="Lara F."/>
            <person name="Munidasa M."/>
            <person name="Palculict T."/>
            <person name="Patil S."/>
            <person name="Pu L.-L."/>
            <person name="Saada N."/>
            <person name="Tang L."/>
            <person name="Weissenberger G."/>
            <person name="Zhu Y."/>
            <person name="Hemphill L."/>
            <person name="Shang Y."/>
            <person name="Youmans B."/>
            <person name="Ayvaz T."/>
            <person name="Ross M."/>
            <person name="Santibanez J."/>
            <person name="Aqrawi P."/>
            <person name="Gross S."/>
            <person name="Joshi V."/>
            <person name="Fowler G."/>
            <person name="Nazareth L."/>
            <person name="Reid J."/>
            <person name="Worley K."/>
            <person name="Petrosino J."/>
            <person name="Highlander S."/>
            <person name="Gibbs R."/>
        </authorList>
    </citation>
    <scope>NUCLEOTIDE SEQUENCE [LARGE SCALE GENOMIC DNA]</scope>
    <source>
        <strain evidence="1 2">SK408</strain>
    </source>
</reference>
<dbReference type="AlphaFoldDB" id="F2CBZ1"/>
<evidence type="ECO:0000313" key="1">
    <source>
        <dbReference type="EMBL" id="EGF19910.1"/>
    </source>
</evidence>
<proteinExistence type="predicted"/>
<gene>
    <name evidence="1" type="ORF">HMPREF9391_0019</name>
</gene>
<name>F2CBZ1_STRSA</name>